<name>A0A087TN26_STEMI</name>
<organism evidence="1 2">
    <name type="scientific">Stegodyphus mimosarum</name>
    <name type="common">African social velvet spider</name>
    <dbReference type="NCBI Taxonomy" id="407821"/>
    <lineage>
        <taxon>Eukaryota</taxon>
        <taxon>Metazoa</taxon>
        <taxon>Ecdysozoa</taxon>
        <taxon>Arthropoda</taxon>
        <taxon>Chelicerata</taxon>
        <taxon>Arachnida</taxon>
        <taxon>Araneae</taxon>
        <taxon>Araneomorphae</taxon>
        <taxon>Entelegynae</taxon>
        <taxon>Eresoidea</taxon>
        <taxon>Eresidae</taxon>
        <taxon>Stegodyphus</taxon>
    </lineage>
</organism>
<dbReference type="EMBL" id="KK115975">
    <property type="protein sequence ID" value="KFM66515.1"/>
    <property type="molecule type" value="Genomic_DNA"/>
</dbReference>
<reference evidence="1 2" key="1">
    <citation type="submission" date="2013-11" db="EMBL/GenBank/DDBJ databases">
        <title>Genome sequencing of Stegodyphus mimosarum.</title>
        <authorList>
            <person name="Bechsgaard J."/>
        </authorList>
    </citation>
    <scope>NUCLEOTIDE SEQUENCE [LARGE SCALE GENOMIC DNA]</scope>
</reference>
<protein>
    <submittedName>
        <fullName evidence="1">Uncharacterized protein</fullName>
    </submittedName>
</protein>
<keyword evidence="2" id="KW-1185">Reference proteome</keyword>
<dbReference type="AlphaFoldDB" id="A0A087TN26"/>
<dbReference type="Proteomes" id="UP000054359">
    <property type="component" value="Unassembled WGS sequence"/>
</dbReference>
<proteinExistence type="predicted"/>
<sequence length="36" mass="4250">VNSRMDQLYGKAYPKDVVPNLSNHIRALNKRIEYMD</sequence>
<evidence type="ECO:0000313" key="1">
    <source>
        <dbReference type="EMBL" id="KFM66515.1"/>
    </source>
</evidence>
<feature type="non-terminal residue" evidence="1">
    <location>
        <position position="1"/>
    </location>
</feature>
<accession>A0A087TN26</accession>
<evidence type="ECO:0000313" key="2">
    <source>
        <dbReference type="Proteomes" id="UP000054359"/>
    </source>
</evidence>
<feature type="non-terminal residue" evidence="1">
    <location>
        <position position="36"/>
    </location>
</feature>
<gene>
    <name evidence="1" type="ORF">X975_02748</name>
</gene>